<gene>
    <name evidence="1" type="ORF">EHI8A_203190</name>
</gene>
<reference evidence="1 2" key="1">
    <citation type="submission" date="2013-01" db="EMBL/GenBank/DDBJ databases">
        <authorList>
            <person name="Hannick L."/>
            <person name="Zafar N."/>
            <person name="Lorenzi H."/>
            <person name="Ali I.A."/>
            <person name="Petri W.P."/>
            <person name="Caler E."/>
        </authorList>
    </citation>
    <scope>NUCLEOTIDE SEQUENCE [LARGE SCALE GENOMIC DNA]</scope>
    <source>
        <strain evidence="2">HM3:IMSS-B</strain>
    </source>
</reference>
<proteinExistence type="predicted"/>
<evidence type="ECO:0000313" key="2">
    <source>
        <dbReference type="Proteomes" id="UP000030781"/>
    </source>
</evidence>
<evidence type="ECO:0000313" key="1">
    <source>
        <dbReference type="EMBL" id="EMH73294.1"/>
    </source>
</evidence>
<dbReference type="Proteomes" id="UP000030781">
    <property type="component" value="Unassembled WGS sequence"/>
</dbReference>
<sequence length="120" mass="12725">MSTVGTVDWVGNGLARLAIETFPQLQQLIVQFGIVDFAKSLAGDEDQIEAAQAVLIQTEGIPDDPLDAIALDRKLDALLADDQPEAGMVEPIGMGEQQQVLAGCLVGGRVKDRLELLGAQ</sequence>
<dbReference type="VEuPathDB" id="AmoebaDB:EHI8A_203190"/>
<dbReference type="AlphaFoldDB" id="M3S3B4"/>
<name>M3S3B4_ENTH1</name>
<dbReference type="EMBL" id="KB611325">
    <property type="protein sequence ID" value="EMH73294.1"/>
    <property type="molecule type" value="Genomic_DNA"/>
</dbReference>
<organism evidence="1 2">
    <name type="scientific">Entamoeba histolytica HM-1:IMSS-B</name>
    <dbReference type="NCBI Taxonomy" id="885319"/>
    <lineage>
        <taxon>Eukaryota</taxon>
        <taxon>Amoebozoa</taxon>
        <taxon>Evosea</taxon>
        <taxon>Archamoebae</taxon>
        <taxon>Mastigamoebida</taxon>
        <taxon>Entamoebidae</taxon>
        <taxon>Entamoeba</taxon>
    </lineage>
</organism>
<accession>M3S3B4</accession>
<protein>
    <submittedName>
        <fullName evidence="1">Uncharacterized protein</fullName>
    </submittedName>
</protein>